<gene>
    <name evidence="3" type="ORF">BA177_04520</name>
</gene>
<keyword evidence="4" id="KW-1185">Reference proteome</keyword>
<dbReference type="InterPro" id="IPR024462">
    <property type="entry name" value="GH116_N"/>
</dbReference>
<dbReference type="InterPro" id="IPR006775">
    <property type="entry name" value="GH116_catalytic"/>
</dbReference>
<protein>
    <recommendedName>
        <fullName evidence="5">Glycosyl-hydrolase family 116 catalytic region domain-containing protein</fullName>
    </recommendedName>
</protein>
<dbReference type="InterPro" id="IPR008928">
    <property type="entry name" value="6-hairpin_glycosidase_sf"/>
</dbReference>
<dbReference type="InterPro" id="IPR012341">
    <property type="entry name" value="6hp_glycosidase-like_sf"/>
</dbReference>
<accession>A0A193LDQ7</accession>
<organism evidence="3 4">
    <name type="scientific">Woeseia oceani</name>
    <dbReference type="NCBI Taxonomy" id="1548547"/>
    <lineage>
        <taxon>Bacteria</taxon>
        <taxon>Pseudomonadati</taxon>
        <taxon>Pseudomonadota</taxon>
        <taxon>Gammaproteobacteria</taxon>
        <taxon>Woeseiales</taxon>
        <taxon>Woeseiaceae</taxon>
        <taxon>Woeseia</taxon>
    </lineage>
</organism>
<dbReference type="EMBL" id="CP016268">
    <property type="protein sequence ID" value="ANO50576.1"/>
    <property type="molecule type" value="Genomic_DNA"/>
</dbReference>
<dbReference type="RefSeq" id="WP_068613453.1">
    <property type="nucleotide sequence ID" value="NZ_CP016268.1"/>
</dbReference>
<feature type="domain" description="Glycosyl-hydrolase family 116 catalytic region" evidence="1">
    <location>
        <begin position="463"/>
        <end position="752"/>
    </location>
</feature>
<feature type="domain" description="Glycosyl-hydrolase family 116 N-terminal" evidence="2">
    <location>
        <begin position="21"/>
        <end position="339"/>
    </location>
</feature>
<dbReference type="InterPro" id="IPR052566">
    <property type="entry name" value="Non-lysos_glucosylceramidase"/>
</dbReference>
<dbReference type="PANTHER" id="PTHR12654:SF0">
    <property type="entry name" value="NON-LYSOSOMAL GLUCOSYLCERAMIDASE"/>
    <property type="match status" value="1"/>
</dbReference>
<dbReference type="GO" id="GO:0004553">
    <property type="term" value="F:hydrolase activity, hydrolyzing O-glycosyl compounds"/>
    <property type="evidence" value="ECO:0007669"/>
    <property type="project" value="InterPro"/>
</dbReference>
<dbReference type="Gene3D" id="1.50.10.10">
    <property type="match status" value="1"/>
</dbReference>
<dbReference type="Pfam" id="PF12215">
    <property type="entry name" value="Glyco_hydr_116N"/>
    <property type="match status" value="1"/>
</dbReference>
<dbReference type="SUPFAM" id="SSF48208">
    <property type="entry name" value="Six-hairpin glycosidases"/>
    <property type="match status" value="1"/>
</dbReference>
<evidence type="ECO:0000313" key="3">
    <source>
        <dbReference type="EMBL" id="ANO50576.1"/>
    </source>
</evidence>
<dbReference type="Pfam" id="PF04685">
    <property type="entry name" value="DUF608"/>
    <property type="match status" value="1"/>
</dbReference>
<dbReference type="STRING" id="1548547.BA177_04520"/>
<dbReference type="KEGG" id="woc:BA177_04520"/>
<proteinExistence type="predicted"/>
<evidence type="ECO:0000259" key="1">
    <source>
        <dbReference type="Pfam" id="PF04685"/>
    </source>
</evidence>
<reference evidence="3 4" key="1">
    <citation type="submission" date="2016-06" db="EMBL/GenBank/DDBJ databases">
        <title>Complete genome sequence of a deep-branching marine Gamma Proteobacterium Woeseia oceani type strain XK5.</title>
        <authorList>
            <person name="Mu D."/>
            <person name="Du Z."/>
        </authorList>
    </citation>
    <scope>NUCLEOTIDE SEQUENCE [LARGE SCALE GENOMIC DNA]</scope>
    <source>
        <strain evidence="3 4">XK5</strain>
    </source>
</reference>
<evidence type="ECO:0008006" key="5">
    <source>
        <dbReference type="Google" id="ProtNLM"/>
    </source>
</evidence>
<dbReference type="OrthoDB" id="9807660at2"/>
<dbReference type="AlphaFoldDB" id="A0A193LDQ7"/>
<evidence type="ECO:0000259" key="2">
    <source>
        <dbReference type="Pfam" id="PF12215"/>
    </source>
</evidence>
<dbReference type="GO" id="GO:0005975">
    <property type="term" value="P:carbohydrate metabolic process"/>
    <property type="evidence" value="ECO:0007669"/>
    <property type="project" value="InterPro"/>
</dbReference>
<sequence>MSKPDWPVLTSYTGPHLRNIAMPLGGMGAGSVSIGGSGDLRDFELFNKPSKGFVPSSLDIAPCVMMHISKAGSGSELRLIEGPVDSADYQGSVGCRRPNHGIPRFRECRFDAAYPLAQVHLTDDDVPVSVTMQAFSPVIPADADSSSQPVIQLRYVLHNHSSDPVQVATIATLPNFIGMDPKSRELLGNGRVRYSGPNNNRIEVRQSEQVQGLYFFSNDVDRGSQNFGSVALATAAAEQTSARTCWLDNKYYSALLDFRNDLDADGRLSDREQVTTDVPTGSLAVHCDLQPGESRSVTFFLTWHFPNRMDWTSGKHDELVGNWYTAQYTDAWNAMEQLVPRMPALEATTVKFVRALCESDVPAAIKEAMLCNLSTLFTETCQRLPDGTFCSFEGCGDQQGYCEGSCTHVWNYEQALAFLWGELSLGMREVEFELATGERGDMAFRVMQPFATRARDFGKVAADGQMGCIMKMYRDWTLSGDTARLRRLWPRVRKALEYCWIVGGWDADQDGLMEGCQHNTMDVEYYGPNPQMQFWYLGALRAGAKMAAAIGDESFSERCGQLFHAGSTATDEVLFNGDYYEHKYIEPAIPGAIPAEQILFPDKPADRSHQLLDGCLIDQCVGQLMSHVCGLGYLGDPRNIRKALSSVAKWNQQDGFHGHFNVMRTFALGDEKALLMAAYPKGPRGEFPFPYFSEVMSGFEYSAAAGMIFEGLREQGLSCIRNIRDRYDGRKRNPFDEAECGHHYVRALASWAAGLAWTGFHYSAITAELRVNGEDGCWFWSNGYAWGQYRITGTSFQLSVLHGELLISEVVVRGRGQRRVDTGPVKLSAGTEPLRLDIVADHVRP</sequence>
<evidence type="ECO:0000313" key="4">
    <source>
        <dbReference type="Proteomes" id="UP000092695"/>
    </source>
</evidence>
<name>A0A193LDQ7_9GAMM</name>
<dbReference type="Proteomes" id="UP000092695">
    <property type="component" value="Chromosome"/>
</dbReference>
<dbReference type="PANTHER" id="PTHR12654">
    <property type="entry name" value="BILE ACID BETA-GLUCOSIDASE-RELATED"/>
    <property type="match status" value="1"/>
</dbReference>